<evidence type="ECO:0000256" key="7">
    <source>
        <dbReference type="ARBA" id="ARBA00022723"/>
    </source>
</evidence>
<dbReference type="PANTHER" id="PTHR46053:SF2">
    <property type="entry name" value="RING-TYPE E3 UBIQUITIN TRANSFERASE"/>
    <property type="match status" value="1"/>
</dbReference>
<evidence type="ECO:0000313" key="16">
    <source>
        <dbReference type="EnsemblMetazoa" id="XP_038044436.1"/>
    </source>
</evidence>
<dbReference type="PANTHER" id="PTHR46053">
    <property type="entry name" value="E3 UBIQUITIN-PROTEIN LIGASE MARCH4-LIKE"/>
    <property type="match status" value="1"/>
</dbReference>
<protein>
    <recommendedName>
        <fullName evidence="4">RING-type E3 ubiquitin transferase</fullName>
        <ecNumber evidence="4">2.3.2.27</ecNumber>
    </recommendedName>
</protein>
<dbReference type="Proteomes" id="UP000887568">
    <property type="component" value="Unplaced"/>
</dbReference>
<keyword evidence="5" id="KW-0808">Transferase</keyword>
<evidence type="ECO:0000256" key="11">
    <source>
        <dbReference type="ARBA" id="ARBA00022989"/>
    </source>
</evidence>
<keyword evidence="12 14" id="KW-0472">Membrane</keyword>
<evidence type="ECO:0000256" key="1">
    <source>
        <dbReference type="ARBA" id="ARBA00000900"/>
    </source>
</evidence>
<keyword evidence="17" id="KW-1185">Reference proteome</keyword>
<dbReference type="InterPro" id="IPR011016">
    <property type="entry name" value="Znf_RING-CH"/>
</dbReference>
<dbReference type="EnsemblMetazoa" id="XM_038188508.1">
    <property type="protein sequence ID" value="XP_038044436.1"/>
    <property type="gene ID" value="LOC119719167"/>
</dbReference>
<evidence type="ECO:0000256" key="9">
    <source>
        <dbReference type="ARBA" id="ARBA00022786"/>
    </source>
</evidence>
<dbReference type="RefSeq" id="XP_038044436.1">
    <property type="nucleotide sequence ID" value="XM_038188508.1"/>
</dbReference>
<dbReference type="GO" id="GO:0012505">
    <property type="term" value="C:endomembrane system"/>
    <property type="evidence" value="ECO:0007669"/>
    <property type="project" value="UniProtKB-SubCell"/>
</dbReference>
<feature type="transmembrane region" description="Helical" evidence="14">
    <location>
        <begin position="344"/>
        <end position="362"/>
    </location>
</feature>
<dbReference type="GO" id="GO:0008270">
    <property type="term" value="F:zinc ion binding"/>
    <property type="evidence" value="ECO:0007669"/>
    <property type="project" value="UniProtKB-KW"/>
</dbReference>
<dbReference type="Gene3D" id="3.30.40.10">
    <property type="entry name" value="Zinc/RING finger domain, C3HC4 (zinc finger)"/>
    <property type="match status" value="1"/>
</dbReference>
<feature type="domain" description="RING-CH-type" evidence="15">
    <location>
        <begin position="222"/>
        <end position="282"/>
    </location>
</feature>
<feature type="region of interest" description="Disordered" evidence="13">
    <location>
        <begin position="143"/>
        <end position="162"/>
    </location>
</feature>
<dbReference type="EC" id="2.3.2.27" evidence="4"/>
<evidence type="ECO:0000256" key="4">
    <source>
        <dbReference type="ARBA" id="ARBA00012483"/>
    </source>
</evidence>
<organism evidence="16 17">
    <name type="scientific">Patiria miniata</name>
    <name type="common">Bat star</name>
    <name type="synonym">Asterina miniata</name>
    <dbReference type="NCBI Taxonomy" id="46514"/>
    <lineage>
        <taxon>Eukaryota</taxon>
        <taxon>Metazoa</taxon>
        <taxon>Echinodermata</taxon>
        <taxon>Eleutherozoa</taxon>
        <taxon>Asterozoa</taxon>
        <taxon>Asteroidea</taxon>
        <taxon>Valvatacea</taxon>
        <taxon>Valvatida</taxon>
        <taxon>Asterinidae</taxon>
        <taxon>Patiria</taxon>
    </lineage>
</organism>
<dbReference type="AlphaFoldDB" id="A0A913Z0B7"/>
<keyword evidence="11 14" id="KW-1133">Transmembrane helix</keyword>
<comment type="subcellular location">
    <subcellularLocation>
        <location evidence="2">Endomembrane system</location>
        <topology evidence="2">Multi-pass membrane protein</topology>
    </subcellularLocation>
</comment>
<proteinExistence type="predicted"/>
<keyword evidence="8" id="KW-0863">Zinc-finger</keyword>
<evidence type="ECO:0000256" key="6">
    <source>
        <dbReference type="ARBA" id="ARBA00022692"/>
    </source>
</evidence>
<dbReference type="GO" id="GO:0061630">
    <property type="term" value="F:ubiquitin protein ligase activity"/>
    <property type="evidence" value="ECO:0007669"/>
    <property type="project" value="UniProtKB-EC"/>
</dbReference>
<evidence type="ECO:0000256" key="3">
    <source>
        <dbReference type="ARBA" id="ARBA00004906"/>
    </source>
</evidence>
<feature type="compositionally biased region" description="Low complexity" evidence="13">
    <location>
        <begin position="413"/>
        <end position="428"/>
    </location>
</feature>
<dbReference type="OMA" id="ICRICHT"/>
<dbReference type="SUPFAM" id="SSF57850">
    <property type="entry name" value="RING/U-box"/>
    <property type="match status" value="1"/>
</dbReference>
<name>A0A913Z0B7_PATMI</name>
<dbReference type="PROSITE" id="PS51292">
    <property type="entry name" value="ZF_RING_CH"/>
    <property type="match status" value="1"/>
</dbReference>
<keyword evidence="9" id="KW-0833">Ubl conjugation pathway</keyword>
<feature type="compositionally biased region" description="Low complexity" evidence="13">
    <location>
        <begin position="143"/>
        <end position="153"/>
    </location>
</feature>
<evidence type="ECO:0000256" key="8">
    <source>
        <dbReference type="ARBA" id="ARBA00022771"/>
    </source>
</evidence>
<evidence type="ECO:0000259" key="15">
    <source>
        <dbReference type="PROSITE" id="PS51292"/>
    </source>
</evidence>
<evidence type="ECO:0000256" key="12">
    <source>
        <dbReference type="ARBA" id="ARBA00023136"/>
    </source>
</evidence>
<feature type="region of interest" description="Disordered" evidence="13">
    <location>
        <begin position="413"/>
        <end position="444"/>
    </location>
</feature>
<reference evidence="16" key="1">
    <citation type="submission" date="2022-11" db="UniProtKB">
        <authorList>
            <consortium name="EnsemblMetazoa"/>
        </authorList>
    </citation>
    <scope>IDENTIFICATION</scope>
</reference>
<evidence type="ECO:0000313" key="17">
    <source>
        <dbReference type="Proteomes" id="UP000887568"/>
    </source>
</evidence>
<keyword evidence="10" id="KW-0862">Zinc</keyword>
<feature type="region of interest" description="Disordered" evidence="13">
    <location>
        <begin position="1"/>
        <end position="63"/>
    </location>
</feature>
<feature type="transmembrane region" description="Helical" evidence="14">
    <location>
        <begin position="303"/>
        <end position="324"/>
    </location>
</feature>
<sequence length="455" mass="48668">MDNQKLVAKPAEREASAKMETSSHTPLLAEGSDGSTPTADDTLFEVQYDASDSGHPPIQSTVGSIHKLPSASQSEQREPAGAPLATISFNEGSTESINIGGQTTEQVTLCMCCEGGDDHDPCRAAAAQSDGTWNRTGRFQNGAAASAGATAGSPPDRPSLGLEASQSLPAILVVSDHTTRHSHQAPSTNEARCQPSSAHQPAGQSSSVRHPRVTGIVSDSMLSLPTGDICRICHTGRRHEPLLGPCLCAGSMRYTHQRCLTTWLAQSGRSRCELCGYKFKTKMVGSRNIFQWKVLQLNVVDKLHLTVFLLSLVLFAGTTAYIGWTAFKSDLMSSADPTSLAAQILLPVYCSLSFVSLGLLMYETKNTCLRLARRWRALNMGLRVLERESDDGGDAGGVVCTSGPDGLERLMEAGTEGTGRTTGRVRAASESQTERTRVDGVPSDWSVWSEPRQAC</sequence>
<dbReference type="GO" id="GO:0016567">
    <property type="term" value="P:protein ubiquitination"/>
    <property type="evidence" value="ECO:0007669"/>
    <property type="project" value="InterPro"/>
</dbReference>
<feature type="region of interest" description="Disordered" evidence="13">
    <location>
        <begin position="177"/>
        <end position="210"/>
    </location>
</feature>
<comment type="catalytic activity">
    <reaction evidence="1">
        <text>S-ubiquitinyl-[E2 ubiquitin-conjugating enzyme]-L-cysteine + [acceptor protein]-L-lysine = [E2 ubiquitin-conjugating enzyme]-L-cysteine + N(6)-ubiquitinyl-[acceptor protein]-L-lysine.</text>
        <dbReference type="EC" id="2.3.2.27"/>
    </reaction>
</comment>
<keyword evidence="7" id="KW-0479">Metal-binding</keyword>
<dbReference type="InterPro" id="IPR013083">
    <property type="entry name" value="Znf_RING/FYVE/PHD"/>
</dbReference>
<evidence type="ECO:0000256" key="10">
    <source>
        <dbReference type="ARBA" id="ARBA00022833"/>
    </source>
</evidence>
<evidence type="ECO:0000256" key="14">
    <source>
        <dbReference type="SAM" id="Phobius"/>
    </source>
</evidence>
<keyword evidence="6 14" id="KW-0812">Transmembrane</keyword>
<dbReference type="SMART" id="SM00744">
    <property type="entry name" value="RINGv"/>
    <property type="match status" value="1"/>
</dbReference>
<evidence type="ECO:0000256" key="2">
    <source>
        <dbReference type="ARBA" id="ARBA00004127"/>
    </source>
</evidence>
<evidence type="ECO:0000256" key="13">
    <source>
        <dbReference type="SAM" id="MobiDB-lite"/>
    </source>
</evidence>
<dbReference type="GeneID" id="119719167"/>
<comment type="pathway">
    <text evidence="3">Protein modification; protein ubiquitination.</text>
</comment>
<dbReference type="OrthoDB" id="264354at2759"/>
<dbReference type="InterPro" id="IPR046356">
    <property type="entry name" value="MARCHF4/9/11"/>
</dbReference>
<feature type="compositionally biased region" description="Polar residues" evidence="13">
    <location>
        <begin position="184"/>
        <end position="208"/>
    </location>
</feature>
<evidence type="ECO:0000256" key="5">
    <source>
        <dbReference type="ARBA" id="ARBA00022679"/>
    </source>
</evidence>
<dbReference type="Pfam" id="PF12906">
    <property type="entry name" value="RINGv"/>
    <property type="match status" value="1"/>
</dbReference>
<accession>A0A913Z0B7</accession>